<proteinExistence type="predicted"/>
<sequence length="97" mass="10550">VINQRFHVKKIGVVVEDNEWLASPHGALKSSELGLTTFSVALFAIAMSSMNRVIVGFIFALTVRSTTPASHMFVISPKMTVTRNPTGLCLDAGRFIT</sequence>
<feature type="non-terminal residue" evidence="1">
    <location>
        <position position="1"/>
    </location>
</feature>
<reference evidence="1" key="1">
    <citation type="submission" date="2023-07" db="EMBL/GenBank/DDBJ databases">
        <authorList>
            <person name="Peng Z."/>
        </authorList>
    </citation>
    <scope>NUCLEOTIDE SEQUENCE</scope>
    <source>
        <strain evidence="1">KP219</strain>
    </source>
</reference>
<protein>
    <submittedName>
        <fullName evidence="1">Uncharacterized protein</fullName>
    </submittedName>
</protein>
<evidence type="ECO:0000313" key="1">
    <source>
        <dbReference type="EMBL" id="MDP0971027.1"/>
    </source>
</evidence>
<feature type="non-terminal residue" evidence="1">
    <location>
        <position position="97"/>
    </location>
</feature>
<dbReference type="AlphaFoldDB" id="A0AAW8ANF8"/>
<accession>A0AAW8ANF8</accession>
<comment type="caution">
    <text evidence="1">The sequence shown here is derived from an EMBL/GenBank/DDBJ whole genome shotgun (WGS) entry which is preliminary data.</text>
</comment>
<dbReference type="RefSeq" id="WP_305202237.1">
    <property type="nucleotide sequence ID" value="NZ_JAUUIA010000222.1"/>
</dbReference>
<gene>
    <name evidence="1" type="ORF">Q6294_29210</name>
</gene>
<organism evidence="1 2">
    <name type="scientific">Klebsiella pneumoniae</name>
    <dbReference type="NCBI Taxonomy" id="573"/>
    <lineage>
        <taxon>Bacteria</taxon>
        <taxon>Pseudomonadati</taxon>
        <taxon>Pseudomonadota</taxon>
        <taxon>Gammaproteobacteria</taxon>
        <taxon>Enterobacterales</taxon>
        <taxon>Enterobacteriaceae</taxon>
        <taxon>Klebsiella/Raoultella group</taxon>
        <taxon>Klebsiella</taxon>
        <taxon>Klebsiella pneumoniae complex</taxon>
    </lineage>
</organism>
<dbReference type="EMBL" id="JAUUIA010000222">
    <property type="protein sequence ID" value="MDP0971027.1"/>
    <property type="molecule type" value="Genomic_DNA"/>
</dbReference>
<evidence type="ECO:0000313" key="2">
    <source>
        <dbReference type="Proteomes" id="UP001244490"/>
    </source>
</evidence>
<name>A0AAW8ANF8_KLEPN</name>
<dbReference type="Proteomes" id="UP001244490">
    <property type="component" value="Unassembled WGS sequence"/>
</dbReference>